<name>A0ACC1D529_9NEOP</name>
<evidence type="ECO:0000313" key="2">
    <source>
        <dbReference type="Proteomes" id="UP000824533"/>
    </source>
</evidence>
<protein>
    <submittedName>
        <fullName evidence="1">Uncharacterized protein</fullName>
    </submittedName>
</protein>
<reference evidence="1 2" key="1">
    <citation type="journal article" date="2021" name="Front. Genet.">
        <title>Chromosome-Level Genome Assembly Reveals Significant Gene Expansion in the Toll and IMD Signaling Pathways of Dendrolimus kikuchii.</title>
        <authorList>
            <person name="Zhou J."/>
            <person name="Wu P."/>
            <person name="Xiong Z."/>
            <person name="Liu N."/>
            <person name="Zhao N."/>
            <person name="Ji M."/>
            <person name="Qiu Y."/>
            <person name="Yang B."/>
        </authorList>
    </citation>
    <scope>NUCLEOTIDE SEQUENCE [LARGE SCALE GENOMIC DNA]</scope>
    <source>
        <strain evidence="1">Ann1</strain>
    </source>
</reference>
<evidence type="ECO:0000313" key="1">
    <source>
        <dbReference type="EMBL" id="KAJ0178507.1"/>
    </source>
</evidence>
<dbReference type="Proteomes" id="UP000824533">
    <property type="component" value="Linkage Group LG10"/>
</dbReference>
<gene>
    <name evidence="1" type="ORF">K1T71_006330</name>
</gene>
<comment type="caution">
    <text evidence="1">The sequence shown here is derived from an EMBL/GenBank/DDBJ whole genome shotgun (WGS) entry which is preliminary data.</text>
</comment>
<dbReference type="EMBL" id="CM034396">
    <property type="protein sequence ID" value="KAJ0178507.1"/>
    <property type="molecule type" value="Genomic_DNA"/>
</dbReference>
<keyword evidence="2" id="KW-1185">Reference proteome</keyword>
<proteinExistence type="predicted"/>
<organism evidence="1 2">
    <name type="scientific">Dendrolimus kikuchii</name>
    <dbReference type="NCBI Taxonomy" id="765133"/>
    <lineage>
        <taxon>Eukaryota</taxon>
        <taxon>Metazoa</taxon>
        <taxon>Ecdysozoa</taxon>
        <taxon>Arthropoda</taxon>
        <taxon>Hexapoda</taxon>
        <taxon>Insecta</taxon>
        <taxon>Pterygota</taxon>
        <taxon>Neoptera</taxon>
        <taxon>Endopterygota</taxon>
        <taxon>Lepidoptera</taxon>
        <taxon>Glossata</taxon>
        <taxon>Ditrysia</taxon>
        <taxon>Bombycoidea</taxon>
        <taxon>Lasiocampidae</taxon>
        <taxon>Dendrolimus</taxon>
    </lineage>
</organism>
<accession>A0ACC1D529</accession>
<sequence>MNTCKIILRGEQLKGLGEMGVCGKNFVEDSEESCVKLCNSTGCGRDCFCTKLFDGVRITQRAHRPCDKRAL</sequence>